<evidence type="ECO:0000256" key="2">
    <source>
        <dbReference type="SAM" id="Phobius"/>
    </source>
</evidence>
<feature type="domain" description="Alpha/beta hydrolase fold-3" evidence="3">
    <location>
        <begin position="170"/>
        <end position="312"/>
    </location>
</feature>
<dbReference type="EMBL" id="CAJOBA010001126">
    <property type="protein sequence ID" value="CAF3577868.1"/>
    <property type="molecule type" value="Genomic_DNA"/>
</dbReference>
<dbReference type="PANTHER" id="PTHR48081">
    <property type="entry name" value="AB HYDROLASE SUPERFAMILY PROTEIN C4A8.06C"/>
    <property type="match status" value="1"/>
</dbReference>
<dbReference type="InterPro" id="IPR013094">
    <property type="entry name" value="AB_hydrolase_3"/>
</dbReference>
<dbReference type="SUPFAM" id="SSF53474">
    <property type="entry name" value="alpha/beta-Hydrolases"/>
    <property type="match status" value="1"/>
</dbReference>
<dbReference type="PANTHER" id="PTHR48081:SF8">
    <property type="entry name" value="ALPHA_BETA HYDROLASE FOLD-3 DOMAIN-CONTAINING PROTEIN-RELATED"/>
    <property type="match status" value="1"/>
</dbReference>
<evidence type="ECO:0000313" key="5">
    <source>
        <dbReference type="EMBL" id="CAF3577868.1"/>
    </source>
</evidence>
<dbReference type="InterPro" id="IPR029058">
    <property type="entry name" value="AB_hydrolase_fold"/>
</dbReference>
<gene>
    <name evidence="4" type="ORF">OVA965_LOCUS4334</name>
    <name evidence="5" type="ORF">TMI583_LOCUS4332</name>
</gene>
<keyword evidence="2" id="KW-1133">Transmembrane helix</keyword>
<dbReference type="GO" id="GO:0016787">
    <property type="term" value="F:hydrolase activity"/>
    <property type="evidence" value="ECO:0007669"/>
    <property type="project" value="UniProtKB-KW"/>
</dbReference>
<feature type="transmembrane region" description="Helical" evidence="2">
    <location>
        <begin position="12"/>
        <end position="32"/>
    </location>
</feature>
<dbReference type="Gene3D" id="3.40.50.1820">
    <property type="entry name" value="alpha/beta hydrolase"/>
    <property type="match status" value="1"/>
</dbReference>
<evidence type="ECO:0000313" key="4">
    <source>
        <dbReference type="EMBL" id="CAF0794932.1"/>
    </source>
</evidence>
<sequence>MTVRGLEITGDVFCGILAAIHIYIFVLETFLWRSRAAKGFNLSQTVVDYSAGLAANQGFYNLLLAVGLIWSLAEQAPLTKIFFLSAIFTAGLFGFITASVRILFVQASASETFGITTRINILRNCAKLAELKRTENVNVQIEDTKIDHVPVRIYRSNRIKDMNKSLYPVIVYYHGGAFYMGSLETHHYITSKLAELTDFIVISVDYRLAPEHPFPAGLDDCYKVTKYLFDHGKEFQIDQKRIVLAGDSAGGTFAAVLAQRLVDKDYSPKLQVLIYPIVQFFDFMLPSYMKANVEVLDYGTMADVLSIYLNKTITSDILGNNHTTPKVKKQFEKYIDWSLIPVDIRGERNPIAPDYGSNELYEQVKQALTEDISPLLVDDTRLKKLPPTYMLSVNHDRLRDENFIYAKRLENVGVKVVHHHYEHTFHGALNFLHAPMDLKIAHTMIDNILSLRPVSFRPTLVSSRFHGAIGLALIPLNIVGETWANIMSEYTPHDPTATTFNDYLTDIYVDDDAIFPSLFGMFMI</sequence>
<evidence type="ECO:0000313" key="6">
    <source>
        <dbReference type="Proteomes" id="UP000682733"/>
    </source>
</evidence>
<keyword evidence="1" id="KW-0378">Hydrolase</keyword>
<dbReference type="Pfam" id="PF07859">
    <property type="entry name" value="Abhydrolase_3"/>
    <property type="match status" value="2"/>
</dbReference>
<keyword evidence="2" id="KW-0812">Transmembrane</keyword>
<dbReference type="Proteomes" id="UP000682733">
    <property type="component" value="Unassembled WGS sequence"/>
</dbReference>
<evidence type="ECO:0000256" key="1">
    <source>
        <dbReference type="ARBA" id="ARBA00022801"/>
    </source>
</evidence>
<dbReference type="AlphaFoldDB" id="A0A8S2GYM0"/>
<feature type="domain" description="Alpha/beta hydrolase fold-3" evidence="3">
    <location>
        <begin position="364"/>
        <end position="428"/>
    </location>
</feature>
<protein>
    <recommendedName>
        <fullName evidence="3">Alpha/beta hydrolase fold-3 domain-containing protein</fullName>
    </recommendedName>
</protein>
<keyword evidence="2" id="KW-0472">Membrane</keyword>
<dbReference type="InterPro" id="IPR050300">
    <property type="entry name" value="GDXG_lipolytic_enzyme"/>
</dbReference>
<dbReference type="Pfam" id="PF06993">
    <property type="entry name" value="DUF1304"/>
    <property type="match status" value="1"/>
</dbReference>
<feature type="transmembrane region" description="Helical" evidence="2">
    <location>
        <begin position="52"/>
        <end position="70"/>
    </location>
</feature>
<name>A0A8S2GYM0_9BILA</name>
<proteinExistence type="predicted"/>
<organism evidence="5 6">
    <name type="scientific">Didymodactylos carnosus</name>
    <dbReference type="NCBI Taxonomy" id="1234261"/>
    <lineage>
        <taxon>Eukaryota</taxon>
        <taxon>Metazoa</taxon>
        <taxon>Spiralia</taxon>
        <taxon>Gnathifera</taxon>
        <taxon>Rotifera</taxon>
        <taxon>Eurotatoria</taxon>
        <taxon>Bdelloidea</taxon>
        <taxon>Philodinida</taxon>
        <taxon>Philodinidae</taxon>
        <taxon>Didymodactylos</taxon>
    </lineage>
</organism>
<accession>A0A8S2GYM0</accession>
<evidence type="ECO:0000259" key="3">
    <source>
        <dbReference type="Pfam" id="PF07859"/>
    </source>
</evidence>
<feature type="transmembrane region" description="Helical" evidence="2">
    <location>
        <begin position="82"/>
        <end position="104"/>
    </location>
</feature>
<dbReference type="Proteomes" id="UP000677228">
    <property type="component" value="Unassembled WGS sequence"/>
</dbReference>
<comment type="caution">
    <text evidence="5">The sequence shown here is derived from an EMBL/GenBank/DDBJ whole genome shotgun (WGS) entry which is preliminary data.</text>
</comment>
<reference evidence="5" key="1">
    <citation type="submission" date="2021-02" db="EMBL/GenBank/DDBJ databases">
        <authorList>
            <person name="Nowell W R."/>
        </authorList>
    </citation>
    <scope>NUCLEOTIDE SEQUENCE</scope>
</reference>
<dbReference type="InterPro" id="IPR009732">
    <property type="entry name" value="DUF1304"/>
</dbReference>
<dbReference type="EMBL" id="CAJNOK010001126">
    <property type="protein sequence ID" value="CAF0794932.1"/>
    <property type="molecule type" value="Genomic_DNA"/>
</dbReference>